<name>A0A8S1X0Z8_PAROT</name>
<evidence type="ECO:0000313" key="2">
    <source>
        <dbReference type="Proteomes" id="UP000683925"/>
    </source>
</evidence>
<comment type="caution">
    <text evidence="1">The sequence shown here is derived from an EMBL/GenBank/DDBJ whole genome shotgun (WGS) entry which is preliminary data.</text>
</comment>
<dbReference type="AlphaFoldDB" id="A0A8S1X0Z8"/>
<reference evidence="1" key="1">
    <citation type="submission" date="2021-01" db="EMBL/GenBank/DDBJ databases">
        <authorList>
            <consortium name="Genoscope - CEA"/>
            <person name="William W."/>
        </authorList>
    </citation>
    <scope>NUCLEOTIDE SEQUENCE</scope>
</reference>
<proteinExistence type="predicted"/>
<dbReference type="EMBL" id="CAJJDP010000106">
    <property type="protein sequence ID" value="CAD8194079.1"/>
    <property type="molecule type" value="Genomic_DNA"/>
</dbReference>
<evidence type="ECO:0000313" key="1">
    <source>
        <dbReference type="EMBL" id="CAD8194079.1"/>
    </source>
</evidence>
<protein>
    <submittedName>
        <fullName evidence="1">Uncharacterized protein</fullName>
    </submittedName>
</protein>
<accession>A0A8S1X0Z8</accession>
<sequence>MKLNKSEVLQSNNSKENYCIMMDRITIKMSFQLKQ</sequence>
<gene>
    <name evidence="1" type="ORF">POCTA_138.1.T1060051</name>
</gene>
<organism evidence="1 2">
    <name type="scientific">Paramecium octaurelia</name>
    <dbReference type="NCBI Taxonomy" id="43137"/>
    <lineage>
        <taxon>Eukaryota</taxon>
        <taxon>Sar</taxon>
        <taxon>Alveolata</taxon>
        <taxon>Ciliophora</taxon>
        <taxon>Intramacronucleata</taxon>
        <taxon>Oligohymenophorea</taxon>
        <taxon>Peniculida</taxon>
        <taxon>Parameciidae</taxon>
        <taxon>Paramecium</taxon>
    </lineage>
</organism>
<keyword evidence="2" id="KW-1185">Reference proteome</keyword>
<dbReference type="Proteomes" id="UP000683925">
    <property type="component" value="Unassembled WGS sequence"/>
</dbReference>